<dbReference type="OrthoDB" id="416586at2759"/>
<accession>A0A812X4R7</accession>
<feature type="non-terminal residue" evidence="1">
    <location>
        <position position="135"/>
    </location>
</feature>
<sequence length="135" mass="15776">HDQSKSGHEIPSTSARRLWKIRPRDISFSQDSIGKAFKDGNTLDGTMAKIRSGECKIEDIEKIQITWHSHEQTSPGKPRWWTFTGNRRLSLYRKLKEEGALEFIVAEWVNTAVPDWRMTTRNADERPLVRQKSRR</sequence>
<dbReference type="AlphaFoldDB" id="A0A812X4R7"/>
<organism evidence="1 2">
    <name type="scientific">Symbiodinium necroappetens</name>
    <dbReference type="NCBI Taxonomy" id="1628268"/>
    <lineage>
        <taxon>Eukaryota</taxon>
        <taxon>Sar</taxon>
        <taxon>Alveolata</taxon>
        <taxon>Dinophyceae</taxon>
        <taxon>Suessiales</taxon>
        <taxon>Symbiodiniaceae</taxon>
        <taxon>Symbiodinium</taxon>
    </lineage>
</organism>
<protein>
    <submittedName>
        <fullName evidence="1">Uncharacterized protein</fullName>
    </submittedName>
</protein>
<proteinExistence type="predicted"/>
<evidence type="ECO:0000313" key="1">
    <source>
        <dbReference type="EMBL" id="CAE7703921.1"/>
    </source>
</evidence>
<dbReference type="EMBL" id="CAJNJA010035208">
    <property type="protein sequence ID" value="CAE7703921.1"/>
    <property type="molecule type" value="Genomic_DNA"/>
</dbReference>
<gene>
    <name evidence="1" type="ORF">SNEC2469_LOCUS20279</name>
</gene>
<name>A0A812X4R7_9DINO</name>
<keyword evidence="2" id="KW-1185">Reference proteome</keyword>
<evidence type="ECO:0000313" key="2">
    <source>
        <dbReference type="Proteomes" id="UP000601435"/>
    </source>
</evidence>
<comment type="caution">
    <text evidence="1">The sequence shown here is derived from an EMBL/GenBank/DDBJ whole genome shotgun (WGS) entry which is preliminary data.</text>
</comment>
<reference evidence="1" key="1">
    <citation type="submission" date="2021-02" db="EMBL/GenBank/DDBJ databases">
        <authorList>
            <person name="Dougan E. K."/>
            <person name="Rhodes N."/>
            <person name="Thang M."/>
            <person name="Chan C."/>
        </authorList>
    </citation>
    <scope>NUCLEOTIDE SEQUENCE</scope>
</reference>
<dbReference type="Proteomes" id="UP000601435">
    <property type="component" value="Unassembled WGS sequence"/>
</dbReference>